<dbReference type="EMBL" id="QZDT01000006">
    <property type="protein sequence ID" value="NBJ92193.1"/>
    <property type="molecule type" value="Genomic_DNA"/>
</dbReference>
<dbReference type="AlphaFoldDB" id="A0A9X5BE92"/>
<accession>A0A9X5BE92</accession>
<organism evidence="1 2">
    <name type="scientific">Parablautia muri</name>
    <dbReference type="NCBI Taxonomy" id="2320879"/>
    <lineage>
        <taxon>Bacteria</taxon>
        <taxon>Bacillati</taxon>
        <taxon>Bacillota</taxon>
        <taxon>Clostridia</taxon>
        <taxon>Lachnospirales</taxon>
        <taxon>Lachnospiraceae</taxon>
        <taxon>Parablautia</taxon>
    </lineage>
</organism>
<name>A0A9X5BE92_9FIRM</name>
<proteinExistence type="predicted"/>
<dbReference type="Proteomes" id="UP001154420">
    <property type="component" value="Unassembled WGS sequence"/>
</dbReference>
<protein>
    <recommendedName>
        <fullName evidence="3">H repeat-associated protein N-terminal domain-containing protein</fullName>
    </recommendedName>
</protein>
<evidence type="ECO:0008006" key="3">
    <source>
        <dbReference type="Google" id="ProtNLM"/>
    </source>
</evidence>
<evidence type="ECO:0000313" key="2">
    <source>
        <dbReference type="Proteomes" id="UP001154420"/>
    </source>
</evidence>
<comment type="caution">
    <text evidence="1">The sequence shown here is derived from an EMBL/GenBank/DDBJ whole genome shotgun (WGS) entry which is preliminary data.</text>
</comment>
<keyword evidence="2" id="KW-1185">Reference proteome</keyword>
<sequence>MVKKSTRLEELHNTFQENGISPETVMQNDSLIREIKKHADEVRDYRHPSYVRHRLGDIIMIVFFAVLGNADEWAQRSKHLQR</sequence>
<dbReference type="RefSeq" id="WP_160559274.1">
    <property type="nucleotide sequence ID" value="NZ_QZDT01000006.1"/>
</dbReference>
<reference evidence="1" key="1">
    <citation type="submission" date="2018-09" db="EMBL/GenBank/DDBJ databases">
        <title>Murine metabolic-syndrome-specific gut microbial biobank.</title>
        <authorList>
            <person name="Liu C."/>
        </authorList>
    </citation>
    <scope>NUCLEOTIDE SEQUENCE</scope>
    <source>
        <strain evidence="1">D42-62</strain>
    </source>
</reference>
<gene>
    <name evidence="1" type="ORF">D5281_06200</name>
</gene>
<evidence type="ECO:0000313" key="1">
    <source>
        <dbReference type="EMBL" id="NBJ92193.1"/>
    </source>
</evidence>